<dbReference type="Proteomes" id="UP000499080">
    <property type="component" value="Unassembled WGS sequence"/>
</dbReference>
<evidence type="ECO:0000313" key="2">
    <source>
        <dbReference type="EMBL" id="GBN40815.1"/>
    </source>
</evidence>
<accession>A0A4Y2NQ42</accession>
<dbReference type="EMBL" id="BGPR01128884">
    <property type="protein sequence ID" value="GBN40749.1"/>
    <property type="molecule type" value="Genomic_DNA"/>
</dbReference>
<proteinExistence type="predicted"/>
<comment type="caution">
    <text evidence="1">The sequence shown here is derived from an EMBL/GenBank/DDBJ whole genome shotgun (WGS) entry which is preliminary data.</text>
</comment>
<reference evidence="1 3" key="1">
    <citation type="journal article" date="2019" name="Sci. Rep.">
        <title>Orb-weaving spider Araneus ventricosus genome elucidates the spidroin gene catalogue.</title>
        <authorList>
            <person name="Kono N."/>
            <person name="Nakamura H."/>
            <person name="Ohtoshi R."/>
            <person name="Moran D.A.P."/>
            <person name="Shinohara A."/>
            <person name="Yoshida Y."/>
            <person name="Fujiwara M."/>
            <person name="Mori M."/>
            <person name="Tomita M."/>
            <person name="Arakawa K."/>
        </authorList>
    </citation>
    <scope>NUCLEOTIDE SEQUENCE [LARGE SCALE GENOMIC DNA]</scope>
</reference>
<organism evidence="1 3">
    <name type="scientific">Araneus ventricosus</name>
    <name type="common">Orbweaver spider</name>
    <name type="synonym">Epeira ventricosa</name>
    <dbReference type="NCBI Taxonomy" id="182803"/>
    <lineage>
        <taxon>Eukaryota</taxon>
        <taxon>Metazoa</taxon>
        <taxon>Ecdysozoa</taxon>
        <taxon>Arthropoda</taxon>
        <taxon>Chelicerata</taxon>
        <taxon>Arachnida</taxon>
        <taxon>Araneae</taxon>
        <taxon>Araneomorphae</taxon>
        <taxon>Entelegynae</taxon>
        <taxon>Araneoidea</taxon>
        <taxon>Araneidae</taxon>
        <taxon>Araneus</taxon>
    </lineage>
</organism>
<name>A0A4Y2NQ42_ARAVE</name>
<sequence length="84" mass="9630">MGNFRKKCKKVPAEEISKIALQKNIPNENQRGYNEPITSYGLSRSNSFLRNISAKNSKLNKKTLQLLRSKDVDIDEVEDNFADE</sequence>
<dbReference type="AlphaFoldDB" id="A0A4Y2NQ42"/>
<evidence type="ECO:0000313" key="1">
    <source>
        <dbReference type="EMBL" id="GBN40749.1"/>
    </source>
</evidence>
<evidence type="ECO:0000313" key="3">
    <source>
        <dbReference type="Proteomes" id="UP000499080"/>
    </source>
</evidence>
<gene>
    <name evidence="2" type="ORF">AVEN_222358_1</name>
    <name evidence="1" type="ORF">AVEN_255116_1</name>
</gene>
<protein>
    <submittedName>
        <fullName evidence="1">Uncharacterized protein</fullName>
    </submittedName>
</protein>
<keyword evidence="3" id="KW-1185">Reference proteome</keyword>
<dbReference type="EMBL" id="BGPR01128912">
    <property type="protein sequence ID" value="GBN40815.1"/>
    <property type="molecule type" value="Genomic_DNA"/>
</dbReference>